<dbReference type="PRINTS" id="PR00150">
    <property type="entry name" value="PEPCARBXLASE"/>
</dbReference>
<dbReference type="Proteomes" id="UP000635565">
    <property type="component" value="Unassembled WGS sequence"/>
</dbReference>
<evidence type="ECO:0000256" key="2">
    <source>
        <dbReference type="ARBA" id="ARBA00003670"/>
    </source>
</evidence>
<evidence type="ECO:0000256" key="1">
    <source>
        <dbReference type="ARBA" id="ARBA00001946"/>
    </source>
</evidence>
<dbReference type="InterPro" id="IPR033129">
    <property type="entry name" value="PEPCASE_His_AS"/>
</dbReference>
<evidence type="ECO:0000256" key="10">
    <source>
        <dbReference type="HAMAP-Rule" id="MF_00595"/>
    </source>
</evidence>
<dbReference type="Pfam" id="PF00311">
    <property type="entry name" value="PEPcase"/>
    <property type="match status" value="1"/>
</dbReference>
<keyword evidence="8 10" id="KW-0120">Carbon dioxide fixation</keyword>
<dbReference type="SUPFAM" id="SSF51621">
    <property type="entry name" value="Phosphoenolpyruvate/pyruvate domain"/>
    <property type="match status" value="1"/>
</dbReference>
<keyword evidence="7 10" id="KW-0456">Lyase</keyword>
<comment type="similarity">
    <text evidence="3 10">Belongs to the PEPCase type 1 family.</text>
</comment>
<dbReference type="EMBL" id="BNJJ01000016">
    <property type="protein sequence ID" value="GHO87271.1"/>
    <property type="molecule type" value="Genomic_DNA"/>
</dbReference>
<evidence type="ECO:0000256" key="8">
    <source>
        <dbReference type="ARBA" id="ARBA00023300"/>
    </source>
</evidence>
<dbReference type="HAMAP" id="MF_00595">
    <property type="entry name" value="PEPcase_type1"/>
    <property type="match status" value="1"/>
</dbReference>
<dbReference type="PROSITE" id="PS00393">
    <property type="entry name" value="PEPCASE_2"/>
    <property type="match status" value="1"/>
</dbReference>
<evidence type="ECO:0000313" key="13">
    <source>
        <dbReference type="EMBL" id="GHO87271.1"/>
    </source>
</evidence>
<comment type="caution">
    <text evidence="13">The sequence shown here is derived from an EMBL/GenBank/DDBJ whole genome shotgun (WGS) entry which is preliminary data.</text>
</comment>
<dbReference type="Gene3D" id="1.20.1440.90">
    <property type="entry name" value="Phosphoenolpyruvate/pyruvate domain"/>
    <property type="match status" value="1"/>
</dbReference>
<evidence type="ECO:0000256" key="4">
    <source>
        <dbReference type="ARBA" id="ARBA00012305"/>
    </source>
</evidence>
<gene>
    <name evidence="10 13" type="primary">ppc</name>
    <name evidence="13" type="ORF">KSZ_52770</name>
</gene>
<evidence type="ECO:0000256" key="5">
    <source>
        <dbReference type="ARBA" id="ARBA00022419"/>
    </source>
</evidence>
<comment type="cofactor">
    <cofactor evidence="1 10">
        <name>Mg(2+)</name>
        <dbReference type="ChEBI" id="CHEBI:18420"/>
    </cofactor>
</comment>
<evidence type="ECO:0000256" key="6">
    <source>
        <dbReference type="ARBA" id="ARBA00022842"/>
    </source>
</evidence>
<reference evidence="13 14" key="1">
    <citation type="journal article" date="2021" name="Int. J. Syst. Evol. Microbiol.">
        <title>Reticulibacter mediterranei gen. nov., sp. nov., within the new family Reticulibacteraceae fam. nov., and Ktedonospora formicarum gen. nov., sp. nov., Ktedonobacter robiniae sp. nov., Dictyobacter formicarum sp. nov. and Dictyobacter arantiisoli sp. nov., belonging to the class Ktedonobacteria.</title>
        <authorList>
            <person name="Yabe S."/>
            <person name="Zheng Y."/>
            <person name="Wang C.M."/>
            <person name="Sakai Y."/>
            <person name="Abe K."/>
            <person name="Yokota A."/>
            <person name="Donadio S."/>
            <person name="Cavaletti L."/>
            <person name="Monciardini P."/>
        </authorList>
    </citation>
    <scope>NUCLEOTIDE SEQUENCE [LARGE SCALE GENOMIC DNA]</scope>
    <source>
        <strain evidence="13 14">SOSP1-9</strain>
    </source>
</reference>
<dbReference type="PROSITE" id="PS00781">
    <property type="entry name" value="PEPCASE_1"/>
    <property type="match status" value="1"/>
</dbReference>
<comment type="catalytic activity">
    <reaction evidence="9 10">
        <text>oxaloacetate + phosphate = phosphoenolpyruvate + hydrogencarbonate</text>
        <dbReference type="Rhea" id="RHEA:28370"/>
        <dbReference type="ChEBI" id="CHEBI:16452"/>
        <dbReference type="ChEBI" id="CHEBI:17544"/>
        <dbReference type="ChEBI" id="CHEBI:43474"/>
        <dbReference type="ChEBI" id="CHEBI:58702"/>
        <dbReference type="EC" id="4.1.1.31"/>
    </reaction>
</comment>
<dbReference type="InterPro" id="IPR018129">
    <property type="entry name" value="PEP_COase_Lys_AS"/>
</dbReference>
<feature type="active site" evidence="10 11">
    <location>
        <position position="167"/>
    </location>
</feature>
<proteinExistence type="inferred from homology"/>
<dbReference type="InterPro" id="IPR015813">
    <property type="entry name" value="Pyrv/PenolPyrv_kinase-like_dom"/>
</dbReference>
<evidence type="ECO:0000256" key="12">
    <source>
        <dbReference type="PROSITE-ProRule" id="PRU10112"/>
    </source>
</evidence>
<dbReference type="PANTHER" id="PTHR30523:SF6">
    <property type="entry name" value="PHOSPHOENOLPYRUVATE CARBOXYLASE"/>
    <property type="match status" value="1"/>
</dbReference>
<dbReference type="InterPro" id="IPR022805">
    <property type="entry name" value="PEP_COase_bac/pln-type"/>
</dbReference>
<evidence type="ECO:0000313" key="14">
    <source>
        <dbReference type="Proteomes" id="UP000635565"/>
    </source>
</evidence>
<comment type="function">
    <text evidence="2 10">Forms oxaloacetate, a four-carbon dicarboxylic acid source for the tricarboxylic acid cycle.</text>
</comment>
<evidence type="ECO:0000256" key="9">
    <source>
        <dbReference type="ARBA" id="ARBA00048995"/>
    </source>
</evidence>
<evidence type="ECO:0000256" key="3">
    <source>
        <dbReference type="ARBA" id="ARBA00008346"/>
    </source>
</evidence>
<organism evidence="13 14">
    <name type="scientific">Dictyobacter formicarum</name>
    <dbReference type="NCBI Taxonomy" id="2778368"/>
    <lineage>
        <taxon>Bacteria</taxon>
        <taxon>Bacillati</taxon>
        <taxon>Chloroflexota</taxon>
        <taxon>Ktedonobacteria</taxon>
        <taxon>Ktedonobacterales</taxon>
        <taxon>Dictyobacteraceae</taxon>
        <taxon>Dictyobacter</taxon>
    </lineage>
</organism>
<evidence type="ECO:0000256" key="7">
    <source>
        <dbReference type="ARBA" id="ARBA00023239"/>
    </source>
</evidence>
<keyword evidence="6 10" id="KW-0460">Magnesium</keyword>
<accession>A0ABQ3VQ99</accession>
<dbReference type="RefSeq" id="WP_201364842.1">
    <property type="nucleotide sequence ID" value="NZ_BNJJ01000016.1"/>
</dbReference>
<keyword evidence="14" id="KW-1185">Reference proteome</keyword>
<dbReference type="NCBIfam" id="NF000584">
    <property type="entry name" value="PRK00009.1"/>
    <property type="match status" value="1"/>
</dbReference>
<protein>
    <recommendedName>
        <fullName evidence="5 10">Phosphoenolpyruvate carboxylase</fullName>
        <shortName evidence="10">PEPC</shortName>
        <shortName evidence="10">PEPCase</shortName>
        <ecNumber evidence="4 10">4.1.1.31</ecNumber>
    </recommendedName>
</protein>
<dbReference type="EC" id="4.1.1.31" evidence="4 10"/>
<comment type="subunit">
    <text evidence="10">Homotetramer.</text>
</comment>
<dbReference type="InterPro" id="IPR021135">
    <property type="entry name" value="PEP_COase"/>
</dbReference>
<sequence>MSEQIYRREKDNSLRQDIRVLANTLGQSIQRHEGHEVFDTVEKLRGLCIRLRDHSERLKQVDGAEKITIQHQTRDMEQEILQIVSESDLDTAIDVIRAFTVYFHLVNTAEQYHRIRRRRAHELDPQSTPQHGSLEALVEFFKRNKLDSATLQQLFNQLSIDLVFTAHPTEASRRSLITKSRRITELLNKWDNADLMTQRERAQWQRDLDAVIDLLWRTDAVRQVRPQPLDEIKMGIYYLDEIIYYALPDLYAEFEDLLHKEYPDLVIPPFLHVGSWIGGDQDGNPFIHADTLLTALNQQRNYILIHYRRNLFELARECSQSIDHSTITPELRASLDRDMAAMPEYAEELGPQTALEPYRAKFSFMWRRLRENQVTPPIPQQLSWSFQNTEPLENTTHSGIAYKNAEELLADLRMVQDSLLADGEVAIARGPLNLLIRQVEIFGFYFAALDVRQHSERHSTALSELLQVTGLRKDDYRTLPEAERIQILENLLQDPRILTRPGLELSPETSQILTNFQTIRQVRETFGKRAVNCYITSMSHSLSDLLEVQFFCKETGIYDLPIVPLFETIDDLRHCTDILETAFTHPLYQEYLKNCQREQQVMLGYSDSSKDGGILTSSWELYQAQSRLAELSQRHGITITIFHGRGGAIGRGGGPIYEAILAQPPGSVNGRLRITEQGEMLSFKYGIHDIAMRNMELVVAGTVQTSIPIEHIVESQVHPKPKTDWVETMNRLSASAHSRYRKLIYEDPAFLTFFEQATPIKEIGWLNLGSRPARRTVGRAIEELRAIPWIFSWMQTRYVLPSWYGVGGALEEYLKEDPNRLAQLQQMYKQWPFWQAFLDNLQMTLSKADMSIAHDYADFLVEDRALGERIAHEIQAEYERTCQAVIAIVGGKSLLDNSPTLQESIRRRNPYVDPLSYFQIVLLKRLRALGGPLTLDTEAQKHTSAEEQERARLTYAVLLTINGIAAGVRNTG</sequence>
<dbReference type="PANTHER" id="PTHR30523">
    <property type="entry name" value="PHOSPHOENOLPYRUVATE CARBOXYLASE"/>
    <property type="match status" value="1"/>
</dbReference>
<name>A0ABQ3VQ99_9CHLR</name>
<evidence type="ECO:0000256" key="11">
    <source>
        <dbReference type="PROSITE-ProRule" id="PRU10111"/>
    </source>
</evidence>
<feature type="active site" evidence="10 12">
    <location>
        <position position="610"/>
    </location>
</feature>